<dbReference type="Proteomes" id="UP000821837">
    <property type="component" value="Chromosome 1"/>
</dbReference>
<evidence type="ECO:0000313" key="2">
    <source>
        <dbReference type="EMBL" id="KAH7981980.1"/>
    </source>
</evidence>
<feature type="chain" id="PRO_5039336164" description="Allatotropin" evidence="1">
    <location>
        <begin position="25"/>
        <end position="180"/>
    </location>
</feature>
<proteinExistence type="predicted"/>
<reference evidence="2" key="2">
    <citation type="submission" date="2021-09" db="EMBL/GenBank/DDBJ databases">
        <authorList>
            <person name="Jia N."/>
            <person name="Wang J."/>
            <person name="Shi W."/>
            <person name="Du L."/>
            <person name="Sun Y."/>
            <person name="Zhan W."/>
            <person name="Jiang J."/>
            <person name="Wang Q."/>
            <person name="Zhang B."/>
            <person name="Ji P."/>
            <person name="Sakyi L.B."/>
            <person name="Cui X."/>
            <person name="Yuan T."/>
            <person name="Jiang B."/>
            <person name="Yang W."/>
            <person name="Lam T.T.-Y."/>
            <person name="Chang Q."/>
            <person name="Ding S."/>
            <person name="Wang X."/>
            <person name="Zhu J."/>
            <person name="Ruan X."/>
            <person name="Zhao L."/>
            <person name="Wei J."/>
            <person name="Que T."/>
            <person name="Du C."/>
            <person name="Cheng J."/>
            <person name="Dai P."/>
            <person name="Han X."/>
            <person name="Huang E."/>
            <person name="Gao Y."/>
            <person name="Liu J."/>
            <person name="Shao H."/>
            <person name="Ye R."/>
            <person name="Li L."/>
            <person name="Wei W."/>
            <person name="Wang X."/>
            <person name="Wang C."/>
            <person name="Huo Q."/>
            <person name="Li W."/>
            <person name="Guo W."/>
            <person name="Chen H."/>
            <person name="Chen S."/>
            <person name="Zhou L."/>
            <person name="Zhou L."/>
            <person name="Ni X."/>
            <person name="Tian J."/>
            <person name="Zhou Y."/>
            <person name="Sheng Y."/>
            <person name="Liu T."/>
            <person name="Pan Y."/>
            <person name="Xia L."/>
            <person name="Li J."/>
            <person name="Zhao F."/>
            <person name="Cao W."/>
        </authorList>
    </citation>
    <scope>NUCLEOTIDE SEQUENCE</scope>
    <source>
        <strain evidence="2">Rsan-2018</strain>
        <tissue evidence="2">Larvae</tissue>
    </source>
</reference>
<dbReference type="PROSITE" id="PS51257">
    <property type="entry name" value="PROKAR_LIPOPROTEIN"/>
    <property type="match status" value="1"/>
</dbReference>
<organism evidence="2 3">
    <name type="scientific">Rhipicephalus sanguineus</name>
    <name type="common">Brown dog tick</name>
    <name type="synonym">Ixodes sanguineus</name>
    <dbReference type="NCBI Taxonomy" id="34632"/>
    <lineage>
        <taxon>Eukaryota</taxon>
        <taxon>Metazoa</taxon>
        <taxon>Ecdysozoa</taxon>
        <taxon>Arthropoda</taxon>
        <taxon>Chelicerata</taxon>
        <taxon>Arachnida</taxon>
        <taxon>Acari</taxon>
        <taxon>Parasitiformes</taxon>
        <taxon>Ixodida</taxon>
        <taxon>Ixodoidea</taxon>
        <taxon>Ixodidae</taxon>
        <taxon>Rhipicephalinae</taxon>
        <taxon>Rhipicephalus</taxon>
        <taxon>Rhipicephalus</taxon>
    </lineage>
</organism>
<protein>
    <recommendedName>
        <fullName evidence="4">Allatotropin</fullName>
    </recommendedName>
</protein>
<sequence length="180" mass="19521">MAVLGRAGLLLLLLASAVLVGCGGQAADESSAPERQHRGFQQLRLSTARGFGKRGTLPAIAALLGHHVALHRVPEPQQPPVIKKGFRNMKISTARGFGKRADSDTSFLLENDDFDPMDFKNKRDIRRISLSTARGFGKRLSPASSDESFQNAGQPVTTWLAEEMAKGDLNDDGAVYQDTF</sequence>
<name>A0A9D4T8B8_RHISA</name>
<feature type="signal peptide" evidence="1">
    <location>
        <begin position="1"/>
        <end position="24"/>
    </location>
</feature>
<evidence type="ECO:0000256" key="1">
    <source>
        <dbReference type="SAM" id="SignalP"/>
    </source>
</evidence>
<reference evidence="2" key="1">
    <citation type="journal article" date="2020" name="Cell">
        <title>Large-Scale Comparative Analyses of Tick Genomes Elucidate Their Genetic Diversity and Vector Capacities.</title>
        <authorList>
            <consortium name="Tick Genome and Microbiome Consortium (TIGMIC)"/>
            <person name="Jia N."/>
            <person name="Wang J."/>
            <person name="Shi W."/>
            <person name="Du L."/>
            <person name="Sun Y."/>
            <person name="Zhan W."/>
            <person name="Jiang J.F."/>
            <person name="Wang Q."/>
            <person name="Zhang B."/>
            <person name="Ji P."/>
            <person name="Bell-Sakyi L."/>
            <person name="Cui X.M."/>
            <person name="Yuan T.T."/>
            <person name="Jiang B.G."/>
            <person name="Yang W.F."/>
            <person name="Lam T.T."/>
            <person name="Chang Q.C."/>
            <person name="Ding S.J."/>
            <person name="Wang X.J."/>
            <person name="Zhu J.G."/>
            <person name="Ruan X.D."/>
            <person name="Zhao L."/>
            <person name="Wei J.T."/>
            <person name="Ye R.Z."/>
            <person name="Que T.C."/>
            <person name="Du C.H."/>
            <person name="Zhou Y.H."/>
            <person name="Cheng J.X."/>
            <person name="Dai P.F."/>
            <person name="Guo W.B."/>
            <person name="Han X.H."/>
            <person name="Huang E.J."/>
            <person name="Li L.F."/>
            <person name="Wei W."/>
            <person name="Gao Y.C."/>
            <person name="Liu J.Z."/>
            <person name="Shao H.Z."/>
            <person name="Wang X."/>
            <person name="Wang C.C."/>
            <person name="Yang T.C."/>
            <person name="Huo Q.B."/>
            <person name="Li W."/>
            <person name="Chen H.Y."/>
            <person name="Chen S.E."/>
            <person name="Zhou L.G."/>
            <person name="Ni X.B."/>
            <person name="Tian J.H."/>
            <person name="Sheng Y."/>
            <person name="Liu T."/>
            <person name="Pan Y.S."/>
            <person name="Xia L.Y."/>
            <person name="Li J."/>
            <person name="Zhao F."/>
            <person name="Cao W.C."/>
        </authorList>
    </citation>
    <scope>NUCLEOTIDE SEQUENCE</scope>
    <source>
        <strain evidence="2">Rsan-2018</strain>
    </source>
</reference>
<dbReference type="VEuPathDB" id="VectorBase:RSAN_030641"/>
<keyword evidence="3" id="KW-1185">Reference proteome</keyword>
<evidence type="ECO:0008006" key="4">
    <source>
        <dbReference type="Google" id="ProtNLM"/>
    </source>
</evidence>
<dbReference type="EMBL" id="JABSTV010001245">
    <property type="protein sequence ID" value="KAH7981980.1"/>
    <property type="molecule type" value="Genomic_DNA"/>
</dbReference>
<accession>A0A9D4T8B8</accession>
<gene>
    <name evidence="2" type="ORF">HPB52_002492</name>
</gene>
<dbReference type="AlphaFoldDB" id="A0A9D4T8B8"/>
<dbReference type="OrthoDB" id="6101901at2759"/>
<evidence type="ECO:0000313" key="3">
    <source>
        <dbReference type="Proteomes" id="UP000821837"/>
    </source>
</evidence>
<keyword evidence="1" id="KW-0732">Signal</keyword>
<dbReference type="OMA" id="WALPHEE"/>
<comment type="caution">
    <text evidence="2">The sequence shown here is derived from an EMBL/GenBank/DDBJ whole genome shotgun (WGS) entry which is preliminary data.</text>
</comment>